<dbReference type="AlphaFoldDB" id="A0A0C9W1W9"/>
<reference evidence="1 2" key="1">
    <citation type="submission" date="2014-06" db="EMBL/GenBank/DDBJ databases">
        <title>Evolutionary Origins and Diversification of the Mycorrhizal Mutualists.</title>
        <authorList>
            <consortium name="DOE Joint Genome Institute"/>
            <consortium name="Mycorrhizal Genomics Consortium"/>
            <person name="Kohler A."/>
            <person name="Kuo A."/>
            <person name="Nagy L.G."/>
            <person name="Floudas D."/>
            <person name="Copeland A."/>
            <person name="Barry K.W."/>
            <person name="Cichocki N."/>
            <person name="Veneault-Fourrey C."/>
            <person name="LaButti K."/>
            <person name="Lindquist E.A."/>
            <person name="Lipzen A."/>
            <person name="Lundell T."/>
            <person name="Morin E."/>
            <person name="Murat C."/>
            <person name="Riley R."/>
            <person name="Ohm R."/>
            <person name="Sun H."/>
            <person name="Tunlid A."/>
            <person name="Henrissat B."/>
            <person name="Grigoriev I.V."/>
            <person name="Hibbett D.S."/>
            <person name="Martin F."/>
        </authorList>
    </citation>
    <scope>NUCLEOTIDE SEQUENCE [LARGE SCALE GENOMIC DNA]</scope>
    <source>
        <strain evidence="1 2">SS14</strain>
    </source>
</reference>
<accession>A0A0C9W1W9</accession>
<name>A0A0C9W1W9_SPHS4</name>
<dbReference type="HOGENOM" id="CLU_005726_8_1_1"/>
<proteinExistence type="predicted"/>
<organism evidence="1 2">
    <name type="scientific">Sphaerobolus stellatus (strain SS14)</name>
    <dbReference type="NCBI Taxonomy" id="990650"/>
    <lineage>
        <taxon>Eukaryota</taxon>
        <taxon>Fungi</taxon>
        <taxon>Dikarya</taxon>
        <taxon>Basidiomycota</taxon>
        <taxon>Agaricomycotina</taxon>
        <taxon>Agaricomycetes</taxon>
        <taxon>Phallomycetidae</taxon>
        <taxon>Geastrales</taxon>
        <taxon>Sphaerobolaceae</taxon>
        <taxon>Sphaerobolus</taxon>
    </lineage>
</organism>
<gene>
    <name evidence="1" type="ORF">M422DRAFT_167666</name>
</gene>
<sequence>LFSAKFHWELNLIEMYWGWTKTCIAAADGTFPTAKRLIPEILDSCPLKTICAFFRKTWRYMDAYRKGLNAKQAEFGVKKFRSHRAVGRSNDELGNNGEPSIKW</sequence>
<keyword evidence="2" id="KW-1185">Reference proteome</keyword>
<dbReference type="OrthoDB" id="2449121at2759"/>
<evidence type="ECO:0000313" key="2">
    <source>
        <dbReference type="Proteomes" id="UP000054279"/>
    </source>
</evidence>
<evidence type="ECO:0000313" key="1">
    <source>
        <dbReference type="EMBL" id="KIJ44936.1"/>
    </source>
</evidence>
<dbReference type="EMBL" id="KN837114">
    <property type="protein sequence ID" value="KIJ44936.1"/>
    <property type="molecule type" value="Genomic_DNA"/>
</dbReference>
<dbReference type="Proteomes" id="UP000054279">
    <property type="component" value="Unassembled WGS sequence"/>
</dbReference>
<feature type="non-terminal residue" evidence="1">
    <location>
        <position position="1"/>
    </location>
</feature>
<protein>
    <submittedName>
        <fullName evidence="1">Uncharacterized protein</fullName>
    </submittedName>
</protein>